<dbReference type="Proteomes" id="UP001144805">
    <property type="component" value="Unassembled WGS sequence"/>
</dbReference>
<dbReference type="Pfam" id="PF01370">
    <property type="entry name" value="Epimerase"/>
    <property type="match status" value="1"/>
</dbReference>
<dbReference type="InterPro" id="IPR051783">
    <property type="entry name" value="NAD(P)-dependent_oxidoreduct"/>
</dbReference>
<dbReference type="AlphaFoldDB" id="A0A9X3INW4"/>
<name>A0A9X3INW4_9HYPH</name>
<dbReference type="InterPro" id="IPR036291">
    <property type="entry name" value="NAD(P)-bd_dom_sf"/>
</dbReference>
<evidence type="ECO:0000313" key="3">
    <source>
        <dbReference type="Proteomes" id="UP001144805"/>
    </source>
</evidence>
<dbReference type="InterPro" id="IPR001509">
    <property type="entry name" value="Epimerase_deHydtase"/>
</dbReference>
<dbReference type="RefSeq" id="WP_266340278.1">
    <property type="nucleotide sequence ID" value="NZ_JAPKNK010000009.1"/>
</dbReference>
<reference evidence="2" key="1">
    <citation type="submission" date="2022-11" db="EMBL/GenBank/DDBJ databases">
        <title>Biodiversity and phylogenetic relationships of bacteria.</title>
        <authorList>
            <person name="Machado R.A.R."/>
            <person name="Bhat A."/>
            <person name="Loulou A."/>
            <person name="Kallel S."/>
        </authorList>
    </citation>
    <scope>NUCLEOTIDE SEQUENCE</scope>
    <source>
        <strain evidence="2">K-TC2</strain>
    </source>
</reference>
<dbReference type="GO" id="GO:0005737">
    <property type="term" value="C:cytoplasm"/>
    <property type="evidence" value="ECO:0007669"/>
    <property type="project" value="TreeGrafter"/>
</dbReference>
<evidence type="ECO:0000259" key="1">
    <source>
        <dbReference type="Pfam" id="PF01370"/>
    </source>
</evidence>
<proteinExistence type="predicted"/>
<keyword evidence="3" id="KW-1185">Reference proteome</keyword>
<feature type="domain" description="NAD-dependent epimerase/dehydratase" evidence="1">
    <location>
        <begin position="7"/>
        <end position="226"/>
    </location>
</feature>
<dbReference type="Gene3D" id="3.40.50.720">
    <property type="entry name" value="NAD(P)-binding Rossmann-like Domain"/>
    <property type="match status" value="1"/>
</dbReference>
<organism evidence="2 3">
    <name type="scientific">Kaistia nematophila</name>
    <dbReference type="NCBI Taxonomy" id="2994654"/>
    <lineage>
        <taxon>Bacteria</taxon>
        <taxon>Pseudomonadati</taxon>
        <taxon>Pseudomonadota</taxon>
        <taxon>Alphaproteobacteria</taxon>
        <taxon>Hyphomicrobiales</taxon>
        <taxon>Kaistiaceae</taxon>
        <taxon>Kaistia</taxon>
    </lineage>
</organism>
<dbReference type="PANTHER" id="PTHR48079:SF6">
    <property type="entry name" value="NAD(P)-BINDING DOMAIN-CONTAINING PROTEIN-RELATED"/>
    <property type="match status" value="1"/>
</dbReference>
<evidence type="ECO:0000313" key="2">
    <source>
        <dbReference type="EMBL" id="MCX5571325.1"/>
    </source>
</evidence>
<accession>A0A9X3INW4</accession>
<dbReference type="GO" id="GO:0004029">
    <property type="term" value="F:aldehyde dehydrogenase (NAD+) activity"/>
    <property type="evidence" value="ECO:0007669"/>
    <property type="project" value="TreeGrafter"/>
</dbReference>
<dbReference type="EMBL" id="JAPKNK010000009">
    <property type="protein sequence ID" value="MCX5571325.1"/>
    <property type="molecule type" value="Genomic_DNA"/>
</dbReference>
<dbReference type="SUPFAM" id="SSF51735">
    <property type="entry name" value="NAD(P)-binding Rossmann-fold domains"/>
    <property type="match status" value="1"/>
</dbReference>
<dbReference type="PANTHER" id="PTHR48079">
    <property type="entry name" value="PROTEIN YEEZ"/>
    <property type="match status" value="1"/>
</dbReference>
<protein>
    <submittedName>
        <fullName evidence="2">NAD-dependent epimerase/dehydratase family protein</fullName>
    </submittedName>
</protein>
<gene>
    <name evidence="2" type="ORF">OSH07_19145</name>
</gene>
<sequence length="326" mass="35352">MTEQKLALVIGATGGVGGAVARALLAHGWRVRALQRDPAAARRKPGGDGIEWVRGDAMNPADVIAAAEGASILFHGANPPGYHNWRGLALPMLESTIAAAKAVGARIVFPGTIYNFGPDARPLIDETSPQRPTTRKGKIRVAMEQRLRDTAAAGTPVLIVRAGDFFGPHAGNNWFAAGIVKPGKPATTIAYPGKRDIGHDWAYLPDLAETIVELIERADELGPFEVFHFRGHYFEHGVDIAKGVAAAMGRPASRIRGFPWFAIYLGAPFVEMFRELIEVRYLWKERLELDNRKLIAFLGREPHTPLPEALHTTLAAMGVLPVASAR</sequence>
<comment type="caution">
    <text evidence="2">The sequence shown here is derived from an EMBL/GenBank/DDBJ whole genome shotgun (WGS) entry which is preliminary data.</text>
</comment>